<evidence type="ECO:0000313" key="1">
    <source>
        <dbReference type="EMBL" id="GFH26313.1"/>
    </source>
</evidence>
<feature type="non-terminal residue" evidence="1">
    <location>
        <position position="1"/>
    </location>
</feature>
<protein>
    <submittedName>
        <fullName evidence="1">Uncharacterized protein</fullName>
    </submittedName>
</protein>
<gene>
    <name evidence="1" type="ORF">HaLaN_24443</name>
</gene>
<dbReference type="EMBL" id="BLLF01003090">
    <property type="protein sequence ID" value="GFH26313.1"/>
    <property type="molecule type" value="Genomic_DNA"/>
</dbReference>
<dbReference type="AlphaFoldDB" id="A0A699ZUE2"/>
<dbReference type="Proteomes" id="UP000485058">
    <property type="component" value="Unassembled WGS sequence"/>
</dbReference>
<evidence type="ECO:0000313" key="2">
    <source>
        <dbReference type="Proteomes" id="UP000485058"/>
    </source>
</evidence>
<accession>A0A699ZUE2</accession>
<proteinExistence type="predicted"/>
<sequence>MGIVYTTSKLDEDEGLAFSHFLDALVSLAFEAEANVAGALQKDWDKKNVLRKAPQEALQRGGKAPQGRATPVRFALGQGAPEDGDRPSAALARKKDTKTRFLAVPGMGVSTVMDKVNGVNKIKSLAVSRAHSVYLSRATSLMPSRRPSDDG</sequence>
<name>A0A699ZUE2_HAELA</name>
<feature type="non-terminal residue" evidence="1">
    <location>
        <position position="151"/>
    </location>
</feature>
<organism evidence="1 2">
    <name type="scientific">Haematococcus lacustris</name>
    <name type="common">Green alga</name>
    <name type="synonym">Haematococcus pluvialis</name>
    <dbReference type="NCBI Taxonomy" id="44745"/>
    <lineage>
        <taxon>Eukaryota</taxon>
        <taxon>Viridiplantae</taxon>
        <taxon>Chlorophyta</taxon>
        <taxon>core chlorophytes</taxon>
        <taxon>Chlorophyceae</taxon>
        <taxon>CS clade</taxon>
        <taxon>Chlamydomonadales</taxon>
        <taxon>Haematococcaceae</taxon>
        <taxon>Haematococcus</taxon>
    </lineage>
</organism>
<comment type="caution">
    <text evidence="1">The sequence shown here is derived from an EMBL/GenBank/DDBJ whole genome shotgun (WGS) entry which is preliminary data.</text>
</comment>
<reference evidence="1 2" key="1">
    <citation type="submission" date="2020-02" db="EMBL/GenBank/DDBJ databases">
        <title>Draft genome sequence of Haematococcus lacustris strain NIES-144.</title>
        <authorList>
            <person name="Morimoto D."/>
            <person name="Nakagawa S."/>
            <person name="Yoshida T."/>
            <person name="Sawayama S."/>
        </authorList>
    </citation>
    <scope>NUCLEOTIDE SEQUENCE [LARGE SCALE GENOMIC DNA]</scope>
    <source>
        <strain evidence="1 2">NIES-144</strain>
    </source>
</reference>
<keyword evidence="2" id="KW-1185">Reference proteome</keyword>